<dbReference type="InterPro" id="IPR028082">
    <property type="entry name" value="Peripla_BP_I"/>
</dbReference>
<dbReference type="EMBL" id="CP022535">
    <property type="protein sequence ID" value="ASP28436.1"/>
    <property type="molecule type" value="Genomic_DNA"/>
</dbReference>
<comment type="subcellular location">
    <subcellularLocation>
        <location evidence="1">Cell envelope</location>
    </subcellularLocation>
</comment>
<evidence type="ECO:0000256" key="2">
    <source>
        <dbReference type="ARBA" id="ARBA00007639"/>
    </source>
</evidence>
<keyword evidence="3 4" id="KW-0732">Signal</keyword>
<dbReference type="SUPFAM" id="SSF53822">
    <property type="entry name" value="Periplasmic binding protein-like I"/>
    <property type="match status" value="1"/>
</dbReference>
<dbReference type="NCBIfam" id="NF038029">
    <property type="entry name" value="LP_plasma"/>
    <property type="match status" value="1"/>
</dbReference>
<protein>
    <submittedName>
        <fullName evidence="6">Ribose ABC transporter substrate-binding protein</fullName>
    </submittedName>
</protein>
<reference evidence="6 7" key="1">
    <citation type="submission" date="2017-07" db="EMBL/GenBank/DDBJ databases">
        <title>Complete genome sequence of Spiroplasma corruscae EC-1 (DSM 19793).</title>
        <authorList>
            <person name="Tsai Y.-M."/>
            <person name="Lo W.-S."/>
            <person name="Kuo C.-H."/>
        </authorList>
    </citation>
    <scope>NUCLEOTIDE SEQUENCE [LARGE SCALE GENOMIC DNA]</scope>
    <source>
        <strain evidence="6 7">EC-1</strain>
    </source>
</reference>
<dbReference type="PROSITE" id="PS51257">
    <property type="entry name" value="PROKAR_LIPOPROTEIN"/>
    <property type="match status" value="1"/>
</dbReference>
<dbReference type="OrthoDB" id="388226at2"/>
<evidence type="ECO:0000313" key="6">
    <source>
        <dbReference type="EMBL" id="ASP28436.1"/>
    </source>
</evidence>
<feature type="chain" id="PRO_5012849779" evidence="4">
    <location>
        <begin position="21"/>
        <end position="357"/>
    </location>
</feature>
<evidence type="ECO:0000256" key="3">
    <source>
        <dbReference type="ARBA" id="ARBA00022729"/>
    </source>
</evidence>
<evidence type="ECO:0000256" key="1">
    <source>
        <dbReference type="ARBA" id="ARBA00004196"/>
    </source>
</evidence>
<dbReference type="PANTHER" id="PTHR46847">
    <property type="entry name" value="D-ALLOSE-BINDING PERIPLASMIC PROTEIN-RELATED"/>
    <property type="match status" value="1"/>
</dbReference>
<evidence type="ECO:0000259" key="5">
    <source>
        <dbReference type="Pfam" id="PF13407"/>
    </source>
</evidence>
<keyword evidence="7" id="KW-1185">Reference proteome</keyword>
<dbReference type="PANTHER" id="PTHR46847:SF1">
    <property type="entry name" value="D-ALLOSE-BINDING PERIPLASMIC PROTEIN-RELATED"/>
    <property type="match status" value="1"/>
</dbReference>
<organism evidence="6 7">
    <name type="scientific">Spiroplasma corruscae</name>
    <dbReference type="NCBI Taxonomy" id="216934"/>
    <lineage>
        <taxon>Bacteria</taxon>
        <taxon>Bacillati</taxon>
        <taxon>Mycoplasmatota</taxon>
        <taxon>Mollicutes</taxon>
        <taxon>Entomoplasmatales</taxon>
        <taxon>Spiroplasmataceae</taxon>
        <taxon>Spiroplasma</taxon>
    </lineage>
</organism>
<dbReference type="InterPro" id="IPR025997">
    <property type="entry name" value="SBP_2_dom"/>
</dbReference>
<dbReference type="Proteomes" id="UP000203229">
    <property type="component" value="Chromosome"/>
</dbReference>
<dbReference type="Gene3D" id="3.40.50.2300">
    <property type="match status" value="2"/>
</dbReference>
<dbReference type="GO" id="GO:0030313">
    <property type="term" value="C:cell envelope"/>
    <property type="evidence" value="ECO:0007669"/>
    <property type="project" value="UniProtKB-SubCell"/>
</dbReference>
<name>A0A222EPR7_9MOLU</name>
<dbReference type="AlphaFoldDB" id="A0A222EPR7"/>
<dbReference type="RefSeq" id="WP_094049168.1">
    <property type="nucleotide sequence ID" value="NZ_CP022535.1"/>
</dbReference>
<evidence type="ECO:0000256" key="4">
    <source>
        <dbReference type="SAM" id="SignalP"/>
    </source>
</evidence>
<dbReference type="GO" id="GO:0030246">
    <property type="term" value="F:carbohydrate binding"/>
    <property type="evidence" value="ECO:0007669"/>
    <property type="project" value="UniProtKB-ARBA"/>
</dbReference>
<comment type="similarity">
    <text evidence="2">Belongs to the bacterial solute-binding protein 2 family.</text>
</comment>
<accession>A0A222EPR7</accession>
<feature type="signal peptide" evidence="4">
    <location>
        <begin position="1"/>
        <end position="20"/>
    </location>
</feature>
<feature type="domain" description="Periplasmic binding protein" evidence="5">
    <location>
        <begin position="31"/>
        <end position="329"/>
    </location>
</feature>
<gene>
    <name evidence="6" type="primary">rbsB</name>
    <name evidence="6" type="ORF">SCORR_v1c06640</name>
</gene>
<dbReference type="InterPro" id="IPR054816">
    <property type="entry name" value="Lipoprotein_mollicutes-type_CS"/>
</dbReference>
<evidence type="ECO:0000313" key="7">
    <source>
        <dbReference type="Proteomes" id="UP000203229"/>
    </source>
</evidence>
<sequence>MKKLLAVLAGVSLFATSASSVVSCGDNKNSIGLLISNFNNDYFQNMMNAGKSYANEKGYQLNTYDSKADVSGATDQTNVQSSMTKGDKAIIINPANVKNNKAIKPALDEDIPVINIDTEYESTISDRGAAAFVSEQEKASQKMFQAIYKKIYGELPSESNKKNKVKVYAMWSNQDNDAERKRFKGFVLNNEDWIEIVNRKNTGSYNQGSIAKGNENTGDAAGDVLTNEWAGEYSASKAHVIWAGNDPMALGMKKAIDLSESYKSWFTSKVDEKDAGFIAGFDGSNDVAKDVAAWSSTSRNHIYITVKQEYKKIVEAAIDKAIELIDAKEKDATNPAKQFTNATEVDASLIFAPGEEK</sequence>
<dbReference type="Pfam" id="PF13407">
    <property type="entry name" value="Peripla_BP_4"/>
    <property type="match status" value="1"/>
</dbReference>
<proteinExistence type="inferred from homology"/>
<dbReference type="KEGG" id="scou:SCORR_v1c06640"/>